<dbReference type="SUPFAM" id="SSF52821">
    <property type="entry name" value="Rhodanese/Cell cycle control phosphatase"/>
    <property type="match status" value="2"/>
</dbReference>
<dbReference type="GO" id="GO:0004792">
    <property type="term" value="F:thiosulfate-cyanide sulfurtransferase activity"/>
    <property type="evidence" value="ECO:0007669"/>
    <property type="project" value="InterPro"/>
</dbReference>
<dbReference type="InterPro" id="IPR036873">
    <property type="entry name" value="Rhodanese-like_dom_sf"/>
</dbReference>
<evidence type="ECO:0000256" key="3">
    <source>
        <dbReference type="RuleBase" id="RU000507"/>
    </source>
</evidence>
<comment type="caution">
    <text evidence="5">The sequence shown here is derived from an EMBL/GenBank/DDBJ whole genome shotgun (WGS) entry which is preliminary data.</text>
</comment>
<dbReference type="InterPro" id="IPR001763">
    <property type="entry name" value="Rhodanese-like_dom"/>
</dbReference>
<dbReference type="CDD" id="cd01449">
    <property type="entry name" value="TST_Repeat_2"/>
    <property type="match status" value="1"/>
</dbReference>
<dbReference type="InterPro" id="IPR045078">
    <property type="entry name" value="TST/MPST-like"/>
</dbReference>
<evidence type="ECO:0000313" key="6">
    <source>
        <dbReference type="Proteomes" id="UP000288789"/>
    </source>
</evidence>
<dbReference type="Proteomes" id="UP000288789">
    <property type="component" value="Unassembled WGS sequence"/>
</dbReference>
<dbReference type="PANTHER" id="PTHR11364">
    <property type="entry name" value="THIOSULFATE SULFERTANSFERASE"/>
    <property type="match status" value="1"/>
</dbReference>
<sequence>MGFKQVYILDGGLPQWLADSYPADTEHARPKSARGNFVAKFEKEWLVTAKQVLAATQSGASSIIDARSRERYLGQKEEPHKGMRSGHIRGSFNLPFLDVLDDNRFKKSAELEDMFVSLVGPKSPHLVLTCGSGITACILLVAARIAGFSEVQLYDGSWSEWGANPQLPIDPISNI</sequence>
<dbReference type="Gene3D" id="3.40.250.10">
    <property type="entry name" value="Rhodanese-like domain"/>
    <property type="match status" value="2"/>
</dbReference>
<dbReference type="InterPro" id="IPR001307">
    <property type="entry name" value="Thiosulphate_STrfase_CS"/>
</dbReference>
<gene>
    <name evidence="5" type="ORF">EGC76_00375</name>
</gene>
<feature type="domain" description="Rhodanese" evidence="4">
    <location>
        <begin position="1"/>
        <end position="25"/>
    </location>
</feature>
<dbReference type="PROSITE" id="PS00683">
    <property type="entry name" value="RHODANESE_2"/>
    <property type="match status" value="1"/>
</dbReference>
<dbReference type="EMBL" id="RSFE01000001">
    <property type="protein sequence ID" value="RWU12719.1"/>
    <property type="molecule type" value="Genomic_DNA"/>
</dbReference>
<reference evidence="5 6" key="1">
    <citation type="submission" date="2018-12" db="EMBL/GenBank/DDBJ databases">
        <authorList>
            <person name="Li A."/>
            <person name="Zhang M."/>
            <person name="Zhu H."/>
        </authorList>
    </citation>
    <scope>NUCLEOTIDE SEQUENCE [LARGE SCALE GENOMIC DNA]</scope>
    <source>
        <strain evidence="5 6">R04H25</strain>
    </source>
</reference>
<keyword evidence="2" id="KW-0677">Repeat</keyword>
<dbReference type="OrthoDB" id="9781034at2"/>
<evidence type="ECO:0000259" key="4">
    <source>
        <dbReference type="PROSITE" id="PS50206"/>
    </source>
</evidence>
<feature type="domain" description="Rhodanese" evidence="4">
    <location>
        <begin position="57"/>
        <end position="170"/>
    </location>
</feature>
<dbReference type="PROSITE" id="PS50206">
    <property type="entry name" value="RHODANESE_3"/>
    <property type="match status" value="2"/>
</dbReference>
<organism evidence="5 6">
    <name type="scientific">Pseudidiomarina gelatinasegens</name>
    <dbReference type="NCBI Taxonomy" id="2487740"/>
    <lineage>
        <taxon>Bacteria</taxon>
        <taxon>Pseudomonadati</taxon>
        <taxon>Pseudomonadota</taxon>
        <taxon>Gammaproteobacteria</taxon>
        <taxon>Alteromonadales</taxon>
        <taxon>Idiomarinaceae</taxon>
        <taxon>Pseudidiomarina</taxon>
    </lineage>
</organism>
<protein>
    <recommendedName>
        <fullName evidence="3">Sulfurtransferase</fullName>
    </recommendedName>
</protein>
<dbReference type="RefSeq" id="WP_128351047.1">
    <property type="nucleotide sequence ID" value="NZ_RSFE01000001.1"/>
</dbReference>
<proteinExistence type="predicted"/>
<evidence type="ECO:0000313" key="5">
    <source>
        <dbReference type="EMBL" id="RWU12719.1"/>
    </source>
</evidence>
<keyword evidence="1 3" id="KW-0808">Transferase</keyword>
<dbReference type="SMART" id="SM00450">
    <property type="entry name" value="RHOD"/>
    <property type="match status" value="1"/>
</dbReference>
<keyword evidence="6" id="KW-1185">Reference proteome</keyword>
<dbReference type="Pfam" id="PF00581">
    <property type="entry name" value="Rhodanese"/>
    <property type="match status" value="1"/>
</dbReference>
<evidence type="ECO:0000256" key="1">
    <source>
        <dbReference type="ARBA" id="ARBA00022679"/>
    </source>
</evidence>
<name>A0A443Z787_9GAMM</name>
<dbReference type="PANTHER" id="PTHR11364:SF27">
    <property type="entry name" value="SULFURTRANSFERASE"/>
    <property type="match status" value="1"/>
</dbReference>
<dbReference type="AlphaFoldDB" id="A0A443Z787"/>
<accession>A0A443Z787</accession>
<evidence type="ECO:0000256" key="2">
    <source>
        <dbReference type="ARBA" id="ARBA00022737"/>
    </source>
</evidence>